<feature type="domain" description="PA1123-like" evidence="1">
    <location>
        <begin position="1"/>
        <end position="105"/>
    </location>
</feature>
<accession>A0AAU7ERE1</accession>
<protein>
    <submittedName>
        <fullName evidence="2">DUF2025 family protein</fullName>
    </submittedName>
</protein>
<dbReference type="InterPro" id="IPR023117">
    <property type="entry name" value="PA1123-like_domain"/>
</dbReference>
<dbReference type="AlphaFoldDB" id="A0AAU7ERE1"/>
<organism evidence="2">
    <name type="scientific">Pseudomonas iranensis</name>
    <dbReference type="NCBI Taxonomy" id="2745503"/>
    <lineage>
        <taxon>Bacteria</taxon>
        <taxon>Pseudomonadati</taxon>
        <taxon>Pseudomonadota</taxon>
        <taxon>Gammaproteobacteria</taxon>
        <taxon>Pseudomonadales</taxon>
        <taxon>Pseudomonadaceae</taxon>
        <taxon>Pseudomonas</taxon>
    </lineage>
</organism>
<gene>
    <name evidence="2" type="ORF">ABHN08_16875</name>
</gene>
<sequence>MRITSQLICHAADDLKGFVGRNRKTGQYIVRFSEDSFGMDVADDGIIPASEFAWAKASDTTMTLKRELIQLLLDQHIDDRINITEPLRIYMSKVEVPEIVAVRSLVRG</sequence>
<dbReference type="Gene3D" id="3.90.1650.10">
    <property type="entry name" value="PA1123-like"/>
    <property type="match status" value="1"/>
</dbReference>
<dbReference type="Pfam" id="PF09634">
    <property type="entry name" value="DUF2025"/>
    <property type="match status" value="1"/>
</dbReference>
<evidence type="ECO:0000313" key="2">
    <source>
        <dbReference type="EMBL" id="XBL94351.1"/>
    </source>
</evidence>
<dbReference type="EMBL" id="CP157354">
    <property type="protein sequence ID" value="XBL94351.1"/>
    <property type="molecule type" value="Genomic_DNA"/>
</dbReference>
<reference evidence="2" key="1">
    <citation type="submission" date="2024-05" db="EMBL/GenBank/DDBJ databases">
        <title>Draft genome sequence of Pseudomonas iranensis M7D1.</title>
        <authorList>
            <person name="Miller S.L."/>
            <person name="Nsubuga A."/>
            <person name="Lu N."/>
            <person name="King J."/>
            <person name="Shears P."/>
            <person name="Lawson P.A."/>
        </authorList>
    </citation>
    <scope>NUCLEOTIDE SEQUENCE</scope>
    <source>
        <strain evidence="2">M7D1</strain>
    </source>
</reference>
<dbReference type="InterPro" id="IPR036808">
    <property type="entry name" value="PA1123-like_sf"/>
</dbReference>
<proteinExistence type="predicted"/>
<dbReference type="SUPFAM" id="SSF160477">
    <property type="entry name" value="PA1123-like"/>
    <property type="match status" value="1"/>
</dbReference>
<name>A0AAU7ERE1_9PSED</name>
<evidence type="ECO:0000259" key="1">
    <source>
        <dbReference type="Pfam" id="PF09634"/>
    </source>
</evidence>